<gene>
    <name evidence="1" type="ORF">Tco_0891541</name>
</gene>
<proteinExistence type="predicted"/>
<comment type="caution">
    <text evidence="1">The sequence shown here is derived from an EMBL/GenBank/DDBJ whole genome shotgun (WGS) entry which is preliminary data.</text>
</comment>
<dbReference type="Proteomes" id="UP001151760">
    <property type="component" value="Unassembled WGS sequence"/>
</dbReference>
<reference evidence="1" key="2">
    <citation type="submission" date="2022-01" db="EMBL/GenBank/DDBJ databases">
        <authorList>
            <person name="Yamashiro T."/>
            <person name="Shiraishi A."/>
            <person name="Satake H."/>
            <person name="Nakayama K."/>
        </authorList>
    </citation>
    <scope>NUCLEOTIDE SEQUENCE</scope>
</reference>
<sequence length="199" mass="22971">MKDLSLEKTILEELTAPISLTTATTSKPKIKRGFNSRKTRILPGSIAGICSHRGQIRHHIKTKFVTHEFFMGKIREVLDHCNKVVPEMTFAKTNKMIKEEMPRLVKLAVDKDSEVTPINVSELISKEFATHGPKMIKELFRKHMQNTTLNIYPKKISSTVEKSIYDLQQHLYLNMKTKPQDQVADLELWEILKAKFEKP</sequence>
<dbReference type="EMBL" id="BQNB010013902">
    <property type="protein sequence ID" value="GJT21604.1"/>
    <property type="molecule type" value="Genomic_DNA"/>
</dbReference>
<organism evidence="1 2">
    <name type="scientific">Tanacetum coccineum</name>
    <dbReference type="NCBI Taxonomy" id="301880"/>
    <lineage>
        <taxon>Eukaryota</taxon>
        <taxon>Viridiplantae</taxon>
        <taxon>Streptophyta</taxon>
        <taxon>Embryophyta</taxon>
        <taxon>Tracheophyta</taxon>
        <taxon>Spermatophyta</taxon>
        <taxon>Magnoliopsida</taxon>
        <taxon>eudicotyledons</taxon>
        <taxon>Gunneridae</taxon>
        <taxon>Pentapetalae</taxon>
        <taxon>asterids</taxon>
        <taxon>campanulids</taxon>
        <taxon>Asterales</taxon>
        <taxon>Asteraceae</taxon>
        <taxon>Asteroideae</taxon>
        <taxon>Anthemideae</taxon>
        <taxon>Anthemidinae</taxon>
        <taxon>Tanacetum</taxon>
    </lineage>
</organism>
<name>A0ABQ5C500_9ASTR</name>
<evidence type="ECO:0000313" key="2">
    <source>
        <dbReference type="Proteomes" id="UP001151760"/>
    </source>
</evidence>
<reference evidence="1" key="1">
    <citation type="journal article" date="2022" name="Int. J. Mol. Sci.">
        <title>Draft Genome of Tanacetum Coccineum: Genomic Comparison of Closely Related Tanacetum-Family Plants.</title>
        <authorList>
            <person name="Yamashiro T."/>
            <person name="Shiraishi A."/>
            <person name="Nakayama K."/>
            <person name="Satake H."/>
        </authorList>
    </citation>
    <scope>NUCLEOTIDE SEQUENCE</scope>
</reference>
<evidence type="ECO:0000313" key="1">
    <source>
        <dbReference type="EMBL" id="GJT21604.1"/>
    </source>
</evidence>
<keyword evidence="2" id="KW-1185">Reference proteome</keyword>
<protein>
    <submittedName>
        <fullName evidence="1">Uncharacterized protein</fullName>
    </submittedName>
</protein>
<accession>A0ABQ5C500</accession>